<dbReference type="InterPro" id="IPR005479">
    <property type="entry name" value="CPAse_ATP-bd"/>
</dbReference>
<evidence type="ECO:0000259" key="10">
    <source>
        <dbReference type="PROSITE" id="PS50989"/>
    </source>
</evidence>
<keyword evidence="12" id="KW-1185">Reference proteome</keyword>
<comment type="cofactor">
    <cofactor evidence="1">
        <name>biotin</name>
        <dbReference type="ChEBI" id="CHEBI:57586"/>
    </cofactor>
</comment>
<dbReference type="Pfam" id="PF00289">
    <property type="entry name" value="Biotin_carb_N"/>
    <property type="match status" value="2"/>
</dbReference>
<dbReference type="InterPro" id="IPR049076">
    <property type="entry name" value="ACCA"/>
</dbReference>
<dbReference type="PROSITE" id="PS00866">
    <property type="entry name" value="CPSASE_1"/>
    <property type="match status" value="1"/>
</dbReference>
<reference evidence="11 12" key="1">
    <citation type="journal article" date="2023" name="bioRxiv">
        <title>Conserved and derived expression patterns and positive selection on dental genes reveal complex evolutionary context of ever-growing rodent molars.</title>
        <authorList>
            <person name="Calamari Z.T."/>
            <person name="Song A."/>
            <person name="Cohen E."/>
            <person name="Akter M."/>
            <person name="Roy R.D."/>
            <person name="Hallikas O."/>
            <person name="Christensen M.M."/>
            <person name="Li P."/>
            <person name="Marangoni P."/>
            <person name="Jernvall J."/>
            <person name="Klein O.D."/>
        </authorList>
    </citation>
    <scope>NUCLEOTIDE SEQUENCE [LARGE SCALE GENOMIC DNA]</scope>
    <source>
        <strain evidence="11">V071</strain>
    </source>
</reference>
<dbReference type="Pfam" id="PF08326">
    <property type="entry name" value="ACC_central"/>
    <property type="match status" value="1"/>
</dbReference>
<keyword evidence="4 6" id="KW-0067">ATP-binding</keyword>
<dbReference type="PROSITE" id="PS50980">
    <property type="entry name" value="COA_CT_NTER"/>
    <property type="match status" value="1"/>
</dbReference>
<dbReference type="Gene3D" id="3.40.50.20">
    <property type="match status" value="2"/>
</dbReference>
<evidence type="ECO:0000256" key="1">
    <source>
        <dbReference type="ARBA" id="ARBA00001953"/>
    </source>
</evidence>
<dbReference type="Gene3D" id="3.30.1490.20">
    <property type="entry name" value="ATP-grasp fold, A domain"/>
    <property type="match status" value="1"/>
</dbReference>
<dbReference type="SUPFAM" id="SSF56059">
    <property type="entry name" value="Glutathione synthetase ATP-binding domain-like"/>
    <property type="match status" value="1"/>
</dbReference>
<comment type="caution">
    <text evidence="11">The sequence shown here is derived from an EMBL/GenBank/DDBJ whole genome shotgun (WGS) entry which is preliminary data.</text>
</comment>
<organism evidence="11 12">
    <name type="scientific">Myodes glareolus</name>
    <name type="common">Bank vole</name>
    <name type="synonym">Clethrionomys glareolus</name>
    <dbReference type="NCBI Taxonomy" id="447135"/>
    <lineage>
        <taxon>Eukaryota</taxon>
        <taxon>Metazoa</taxon>
        <taxon>Chordata</taxon>
        <taxon>Craniata</taxon>
        <taxon>Vertebrata</taxon>
        <taxon>Euteleostomi</taxon>
        <taxon>Mammalia</taxon>
        <taxon>Eutheria</taxon>
        <taxon>Euarchontoglires</taxon>
        <taxon>Glires</taxon>
        <taxon>Rodentia</taxon>
        <taxon>Myomorpha</taxon>
        <taxon>Muroidea</taxon>
        <taxon>Cricetidae</taxon>
        <taxon>Arvicolinae</taxon>
        <taxon>Myodes</taxon>
    </lineage>
</organism>
<dbReference type="GO" id="GO:0006633">
    <property type="term" value="P:fatty acid biosynthetic process"/>
    <property type="evidence" value="ECO:0007669"/>
    <property type="project" value="InterPro"/>
</dbReference>
<dbReference type="Pfam" id="PF01039">
    <property type="entry name" value="Carboxyl_trans"/>
    <property type="match status" value="1"/>
</dbReference>
<dbReference type="InterPro" id="IPR011762">
    <property type="entry name" value="COA_CT_N"/>
</dbReference>
<proteinExistence type="predicted"/>
<dbReference type="InterPro" id="IPR034733">
    <property type="entry name" value="AcCoA_carboxyl_beta"/>
</dbReference>
<feature type="domain" description="ATP-grasp" evidence="7">
    <location>
        <begin position="316"/>
        <end position="509"/>
    </location>
</feature>
<dbReference type="FunFam" id="3.90.1770.10:FF:000001">
    <property type="entry name" value="acetyl-CoA carboxylase 1"/>
    <property type="match status" value="1"/>
</dbReference>
<dbReference type="PANTHER" id="PTHR45728:SF1">
    <property type="entry name" value="ACETYL-COA CARBOXYLASE 2"/>
    <property type="match status" value="1"/>
</dbReference>
<dbReference type="InterPro" id="IPR013815">
    <property type="entry name" value="ATP_grasp_subdomain_1"/>
</dbReference>
<evidence type="ECO:0000256" key="2">
    <source>
        <dbReference type="ARBA" id="ARBA00022598"/>
    </source>
</evidence>
<feature type="domain" description="CoA carboxyltransferase C-terminal" evidence="10">
    <location>
        <begin position="1034"/>
        <end position="1287"/>
    </location>
</feature>
<dbReference type="SUPFAM" id="SSF52096">
    <property type="entry name" value="ClpP/crotonase"/>
    <property type="match status" value="2"/>
</dbReference>
<name>A0AAW0IBS9_MYOGA</name>
<dbReference type="EMBL" id="JBBHLL010000165">
    <property type="protein sequence ID" value="KAK7811791.1"/>
    <property type="molecule type" value="Genomic_DNA"/>
</dbReference>
<evidence type="ECO:0000256" key="6">
    <source>
        <dbReference type="PROSITE-ProRule" id="PRU00409"/>
    </source>
</evidence>
<sequence>MSGLHLVKRGREHKKLDLHRDFTVASPAEFVTRFGGNRVIEKSNRTAVELPSEGCGEGGVQRSRANTALESGVYGTHKRCQGMATVPPRAPLPPEPLIHSPVIPAYAVLIANNGIAAVKCMRSIRRWAYEMFRNERAIRFVVMVTPEDLKANAEYIKMADQYVPVPGGPNNNNYANVELIIDIAKRIPVQVRSCPQLPRVAMVVGGMPHPTPVQALIHSSRGWLWGEGASSYTCAGDGLQLPRAVWAGWGHASENPKLPELLRKHEIAFLGPPSEAMWALGDKIASTIVAQTLQIPTLPWSGSGLTVEWTEDSRQQGKCISVPEDVYERGCVKDVDEGLEAAEKVGFPLMIKASEGGGGKGIRKAERAEDFPMLFRQVQSEIPGSPIFLMKLAQNARHLEVQVLADQYGNAVSLFGRDCSIQRRHQKIIEEAPATIAAPAVFEFMEQCAVLLAKTVGYVSAGTVEYLYSQDGSFHFLELNPRLQVEHPCTEMIADVNLPAAQLQKHILVDYGLRRITFLIAQEREFPKFFTFRARDEHGAWPAQAYPHRVKRASLSLTGLQFAEDRIYRHLEPALAFQLELSRMRNFYLTAVPCANHKMHLYLGAAKVKEGLEVTDHRFFIRAIIRHSDLITKEASFEYLQNEGERLLLEAMDELEVAFNNTSVRTDCNHIFLNFVPTVIMDPLKIEESVRAMVMRYGSRLWKLRVLQAEVKINIRQTTTGSAIPIRLFITNESGYYLDISVYKEVTDSRSGNALFKLWGSPEKYPKDILTYTELVLDSQGQLVEMNRLPGGNEVGMVAFKMRFKTPEYPEGRDVIVISNDITFQIGSFGIEEDFLYLRASEMARAEGIPKIYLAANSGARMGLAEEVKQIFQVAWVDPEDPHKGFRYLYLTPQDYTQISAQNSVHCKHIEDGGESRYVIVDIIGKSGSLGVENLRGSGMIAGEASLAYEEIRVIQVENSHIILTGASALNKVLGREVYTSNNQLGGVQIMHNNGVSHVTVPDDFEGVCTILEWLSYIPKDNRSPVPIITPIDPIDREIEFIPSKAPYDPRWLLAGRPHPIPGRADSSTMAVSWKSWHPGLRLWLGGIPVGVIAVETRTVEVAVPADPANLDSEAKVIQQAGQVWFPDSAYKTAQAIRDFNHEHLPLIIFANWRGFSGGMKDMYEQMLKFGAYIVDGLRQYKQPILTYIPPYAELRGGSWVVLDSTINPLCIEMIDPVCKKLVGQLGTAQLPDKDRKELEGQLKAREDLLFPIYHQDVLEWKTARTFLYWRLRRLLLEAQVKQEILQASPELSHEHTQSMLRRWFVETEGPVKAYQWDSNQVVVQWLEQHWSARDGLRSTIRENINYLKRDTVLKTIQSLVQEHPEVTMDCVAYLSQHLSPAERIQVAQLLSTTESPASP</sequence>
<evidence type="ECO:0000256" key="5">
    <source>
        <dbReference type="ARBA" id="ARBA00023267"/>
    </source>
</evidence>
<keyword evidence="5" id="KW-0092">Biotin</keyword>
<dbReference type="FunFam" id="3.30.1490.20:FF:000003">
    <property type="entry name" value="acetyl-CoA carboxylase isoform X1"/>
    <property type="match status" value="1"/>
</dbReference>
<evidence type="ECO:0000259" key="8">
    <source>
        <dbReference type="PROSITE" id="PS50979"/>
    </source>
</evidence>
<dbReference type="InterPro" id="IPR005481">
    <property type="entry name" value="BC-like_N"/>
</dbReference>
<gene>
    <name evidence="11" type="ORF">U0070_016863</name>
</gene>
<dbReference type="Gene3D" id="3.30.470.20">
    <property type="entry name" value="ATP-grasp fold, B domain"/>
    <property type="match status" value="1"/>
</dbReference>
<dbReference type="Proteomes" id="UP001488838">
    <property type="component" value="Unassembled WGS sequence"/>
</dbReference>
<dbReference type="GO" id="GO:0005739">
    <property type="term" value="C:mitochondrion"/>
    <property type="evidence" value="ECO:0007669"/>
    <property type="project" value="TreeGrafter"/>
</dbReference>
<evidence type="ECO:0000256" key="4">
    <source>
        <dbReference type="ARBA" id="ARBA00022840"/>
    </source>
</evidence>
<evidence type="ECO:0000313" key="11">
    <source>
        <dbReference type="EMBL" id="KAK7811791.1"/>
    </source>
</evidence>
<dbReference type="InterPro" id="IPR011761">
    <property type="entry name" value="ATP-grasp"/>
</dbReference>
<dbReference type="InterPro" id="IPR016185">
    <property type="entry name" value="PreATP-grasp_dom_sf"/>
</dbReference>
<dbReference type="PROSITE" id="PS50979">
    <property type="entry name" value="BC"/>
    <property type="match status" value="1"/>
</dbReference>
<keyword evidence="2" id="KW-0436">Ligase</keyword>
<dbReference type="GO" id="GO:0003989">
    <property type="term" value="F:acetyl-CoA carboxylase activity"/>
    <property type="evidence" value="ECO:0007669"/>
    <property type="project" value="InterPro"/>
</dbReference>
<dbReference type="PROSITE" id="PS50989">
    <property type="entry name" value="COA_CT_CTER"/>
    <property type="match status" value="1"/>
</dbReference>
<keyword evidence="3 6" id="KW-0547">Nucleotide-binding</keyword>
<evidence type="ECO:0000313" key="12">
    <source>
        <dbReference type="Proteomes" id="UP001488838"/>
    </source>
</evidence>
<dbReference type="GO" id="GO:0046872">
    <property type="term" value="F:metal ion binding"/>
    <property type="evidence" value="ECO:0007669"/>
    <property type="project" value="InterPro"/>
</dbReference>
<evidence type="ECO:0000259" key="9">
    <source>
        <dbReference type="PROSITE" id="PS50980"/>
    </source>
</evidence>
<dbReference type="Gene3D" id="3.90.1770.10">
    <property type="entry name" value="PreATP-grasp domain"/>
    <property type="match status" value="1"/>
</dbReference>
<dbReference type="InterPro" id="IPR011763">
    <property type="entry name" value="COA_CT_C"/>
</dbReference>
<feature type="domain" description="CoA carboxyltransferase N-terminal" evidence="9">
    <location>
        <begin position="713"/>
        <end position="1030"/>
    </location>
</feature>
<dbReference type="PANTHER" id="PTHR45728">
    <property type="entry name" value="ACETYL-COA CARBOXYLASE, ISOFORM A"/>
    <property type="match status" value="1"/>
</dbReference>
<dbReference type="InterPro" id="IPR029045">
    <property type="entry name" value="ClpP/crotonase-like_dom_sf"/>
</dbReference>
<accession>A0AAW0IBS9</accession>
<dbReference type="InterPro" id="IPR011764">
    <property type="entry name" value="Biotin_carboxylation_dom"/>
</dbReference>
<dbReference type="PROSITE" id="PS00867">
    <property type="entry name" value="CPSASE_2"/>
    <property type="match status" value="1"/>
</dbReference>
<dbReference type="Gene3D" id="3.90.226.10">
    <property type="entry name" value="2-enoyl-CoA Hydratase, Chain A, domain 1"/>
    <property type="match status" value="4"/>
</dbReference>
<dbReference type="InterPro" id="IPR013537">
    <property type="entry name" value="AcCoA_COase_cen"/>
</dbReference>
<evidence type="ECO:0008006" key="13">
    <source>
        <dbReference type="Google" id="ProtNLM"/>
    </source>
</evidence>
<dbReference type="SUPFAM" id="SSF52440">
    <property type="entry name" value="PreATP-grasp domain"/>
    <property type="match status" value="2"/>
</dbReference>
<evidence type="ECO:0000256" key="3">
    <source>
        <dbReference type="ARBA" id="ARBA00022741"/>
    </source>
</evidence>
<feature type="domain" description="Biotin carboxylation" evidence="8">
    <location>
        <begin position="104"/>
        <end position="1400"/>
    </location>
</feature>
<dbReference type="PROSITE" id="PS50975">
    <property type="entry name" value="ATP_GRASP"/>
    <property type="match status" value="1"/>
</dbReference>
<protein>
    <recommendedName>
        <fullName evidence="13">Acetyl-CoA carboxylase</fullName>
    </recommendedName>
</protein>
<dbReference type="GO" id="GO:0005524">
    <property type="term" value="F:ATP binding"/>
    <property type="evidence" value="ECO:0007669"/>
    <property type="project" value="UniProtKB-UniRule"/>
</dbReference>
<evidence type="ECO:0000259" key="7">
    <source>
        <dbReference type="PROSITE" id="PS50975"/>
    </source>
</evidence>